<reference evidence="1 2" key="1">
    <citation type="submission" date="2019-08" db="EMBL/GenBank/DDBJ databases">
        <title>Complete genome sequence of Terriglobus albidus strain ORNL.</title>
        <authorList>
            <person name="Podar M."/>
        </authorList>
    </citation>
    <scope>NUCLEOTIDE SEQUENCE [LARGE SCALE GENOMIC DNA]</scope>
    <source>
        <strain evidence="1 2">ORNL</strain>
    </source>
</reference>
<gene>
    <name evidence="1" type="ORF">FTW19_14300</name>
</gene>
<dbReference type="Proteomes" id="UP000321820">
    <property type="component" value="Chromosome"/>
</dbReference>
<organism evidence="1 2">
    <name type="scientific">Terriglobus albidus</name>
    <dbReference type="NCBI Taxonomy" id="1592106"/>
    <lineage>
        <taxon>Bacteria</taxon>
        <taxon>Pseudomonadati</taxon>
        <taxon>Acidobacteriota</taxon>
        <taxon>Terriglobia</taxon>
        <taxon>Terriglobales</taxon>
        <taxon>Acidobacteriaceae</taxon>
        <taxon>Terriglobus</taxon>
    </lineage>
</organism>
<proteinExistence type="predicted"/>
<keyword evidence="2" id="KW-1185">Reference proteome</keyword>
<dbReference type="OrthoDB" id="120023at2"/>
<protein>
    <recommendedName>
        <fullName evidence="3">DUF5667 domain-containing protein</fullName>
    </recommendedName>
</protein>
<sequence length="166" mass="18336">MPFAVRSACNALLRPGFRHAAFSFFAVGVLLLPPVVRAAGTADVDLAVIQQLETKALLAAPREQCFLYTELVGRMTELASRQLALGDTDKAANTMKKISEYAERIHMGVADDSKKLKKAEILLRETDHRLNDIMHASSGDDRGLVQATLKRLQTVHTELLAVIFRH</sequence>
<dbReference type="KEGG" id="talb:FTW19_14300"/>
<accession>A0A5B9EG80</accession>
<evidence type="ECO:0000313" key="1">
    <source>
        <dbReference type="EMBL" id="QEE29066.1"/>
    </source>
</evidence>
<dbReference type="RefSeq" id="WP_147648265.1">
    <property type="nucleotide sequence ID" value="NZ_CP042806.1"/>
</dbReference>
<dbReference type="EMBL" id="CP042806">
    <property type="protein sequence ID" value="QEE29066.1"/>
    <property type="molecule type" value="Genomic_DNA"/>
</dbReference>
<evidence type="ECO:0008006" key="3">
    <source>
        <dbReference type="Google" id="ProtNLM"/>
    </source>
</evidence>
<evidence type="ECO:0000313" key="2">
    <source>
        <dbReference type="Proteomes" id="UP000321820"/>
    </source>
</evidence>
<dbReference type="AlphaFoldDB" id="A0A5B9EG80"/>
<name>A0A5B9EG80_9BACT</name>